<evidence type="ECO:0000256" key="1">
    <source>
        <dbReference type="SAM" id="MobiDB-lite"/>
    </source>
</evidence>
<sequence>MMENTPLLGREQEYNDVLRFIEERLLIQHCKSLFVFGACGSGKTSTIIRAMRRVTHRVMTYDKAAGRSSTGSNSSNGGGGLSDSPPPAAGRKQQKQMERQRPTKRQRGSETEGNAAGAAAVSADNVKDGHFRSIGNAATPGDPTVLFPHLFGKGRRVQCHYVNCADMTAQQLCDSISETFCSSQVRLDAQTRTLVNAVGGIPKRVSAMRRRSRELLKHYDQQPIEEGLPTAGLTKTTVKTPLHVLVLDEVEYVRAAARGALASLAELSAEYASQLALVFISNQREFVHVPHMLLKELPFESYSAEMLESIGNHIVAAAHFTRKEKEQVQLSPGLIRYIARKALVEFSGDVRQVAVMCRRLIHTAVEEQKKSVPPKGRVSTEGGETPRGSRELAGATAPGGNSPGVPAALITLAQSQKILRGPDSVGDRVFEYVSAMPEQMLYVLSCLVVLMLRQQRDSQIAKVSIGSTSAVGRRQNKTAIGSSFGSYSAAEPGPVVPGTFTTRVVHRLYTALMGQQRFPSMNAAGISSAIDGFADIGIISRPQRRGNEEVFSFNGTWTLESMQAALTARGEALRQERVDCGLDSAENRFEEVLRELKGILSL</sequence>
<organism evidence="2 3">
    <name type="scientific">Trypanosoma equiperdum</name>
    <dbReference type="NCBI Taxonomy" id="5694"/>
    <lineage>
        <taxon>Eukaryota</taxon>
        <taxon>Discoba</taxon>
        <taxon>Euglenozoa</taxon>
        <taxon>Kinetoplastea</taxon>
        <taxon>Metakinetoplastina</taxon>
        <taxon>Trypanosomatida</taxon>
        <taxon>Trypanosomatidae</taxon>
        <taxon>Trypanosoma</taxon>
    </lineage>
</organism>
<accession>A0A1G4ICU0</accession>
<gene>
    <name evidence="2" type="ORF">TEOVI_000174100</name>
</gene>
<reference evidence="2" key="1">
    <citation type="submission" date="2016-09" db="EMBL/GenBank/DDBJ databases">
        <authorList>
            <person name="Hebert L."/>
            <person name="Moumen B."/>
        </authorList>
    </citation>
    <scope>NUCLEOTIDE SEQUENCE [LARGE SCALE GENOMIC DNA]</scope>
    <source>
        <strain evidence="2">OVI</strain>
    </source>
</reference>
<dbReference type="VEuPathDB" id="TriTrypDB:TEOVI_000174100"/>
<dbReference type="PANTHER" id="PTHR10763">
    <property type="entry name" value="CELL DIVISION CONTROL PROTEIN 6-RELATED"/>
    <property type="match status" value="1"/>
</dbReference>
<dbReference type="EMBL" id="CZPT02001380">
    <property type="protein sequence ID" value="SCU70168.1"/>
    <property type="molecule type" value="Genomic_DNA"/>
</dbReference>
<dbReference type="InterPro" id="IPR027417">
    <property type="entry name" value="P-loop_NTPase"/>
</dbReference>
<dbReference type="GeneID" id="92375681"/>
<dbReference type="Gene3D" id="3.40.50.300">
    <property type="entry name" value="P-loop containing nucleotide triphosphate hydrolases"/>
    <property type="match status" value="2"/>
</dbReference>
<proteinExistence type="predicted"/>
<dbReference type="GO" id="GO:0003688">
    <property type="term" value="F:DNA replication origin binding"/>
    <property type="evidence" value="ECO:0007669"/>
    <property type="project" value="TreeGrafter"/>
</dbReference>
<feature type="region of interest" description="Disordered" evidence="1">
    <location>
        <begin position="61"/>
        <end position="122"/>
    </location>
</feature>
<dbReference type="GO" id="GO:0005634">
    <property type="term" value="C:nucleus"/>
    <property type="evidence" value="ECO:0007669"/>
    <property type="project" value="TreeGrafter"/>
</dbReference>
<dbReference type="Proteomes" id="UP000195570">
    <property type="component" value="Unassembled WGS sequence"/>
</dbReference>
<keyword evidence="3" id="KW-1185">Reference proteome</keyword>
<dbReference type="GO" id="GO:0006270">
    <property type="term" value="P:DNA replication initiation"/>
    <property type="evidence" value="ECO:0007669"/>
    <property type="project" value="TreeGrafter"/>
</dbReference>
<dbReference type="AlphaFoldDB" id="A0A1G4ICU0"/>
<dbReference type="InterPro" id="IPR050311">
    <property type="entry name" value="ORC1/CDC6"/>
</dbReference>
<dbReference type="SUPFAM" id="SSF52540">
    <property type="entry name" value="P-loop containing nucleoside triphosphate hydrolases"/>
    <property type="match status" value="1"/>
</dbReference>
<feature type="compositionally biased region" description="Low complexity" evidence="1">
    <location>
        <begin position="66"/>
        <end position="75"/>
    </location>
</feature>
<dbReference type="PANTHER" id="PTHR10763:SF26">
    <property type="entry name" value="CELL DIVISION CONTROL PROTEIN 6 HOMOLOG"/>
    <property type="match status" value="1"/>
</dbReference>
<comment type="caution">
    <text evidence="2">The sequence shown here is derived from an EMBL/GenBank/DDBJ whole genome shotgun (WGS) entry which is preliminary data.</text>
</comment>
<dbReference type="RefSeq" id="XP_067081025.1">
    <property type="nucleotide sequence ID" value="XM_067224924.1"/>
</dbReference>
<evidence type="ECO:0000313" key="2">
    <source>
        <dbReference type="EMBL" id="SCU70168.1"/>
    </source>
</evidence>
<protein>
    <submittedName>
        <fullName evidence="2">AAA ATPase domain containing protein, putative</fullName>
    </submittedName>
</protein>
<dbReference type="GO" id="GO:0033314">
    <property type="term" value="P:mitotic DNA replication checkpoint signaling"/>
    <property type="evidence" value="ECO:0007669"/>
    <property type="project" value="TreeGrafter"/>
</dbReference>
<name>A0A1G4ICU0_TRYEQ</name>
<dbReference type="Gene3D" id="1.10.8.60">
    <property type="match status" value="1"/>
</dbReference>
<evidence type="ECO:0000313" key="3">
    <source>
        <dbReference type="Proteomes" id="UP000195570"/>
    </source>
</evidence>
<feature type="region of interest" description="Disordered" evidence="1">
    <location>
        <begin position="368"/>
        <end position="401"/>
    </location>
</feature>